<protein>
    <recommendedName>
        <fullName evidence="3">HNH endonuclease</fullName>
    </recommendedName>
</protein>
<proteinExistence type="predicted"/>
<sequence>MKRRPRRGGRMPQEVYETTMFKRARGLCEAGLPGCEKNATDFHHRQRRQRGNDTVVNSAALCRACHHHITHVSPQAGRELGLIVHSHHPNPAEVPMCVRGVWVLLNEDGTTTRTEVQA</sequence>
<dbReference type="AlphaFoldDB" id="A0A9X3RTD5"/>
<name>A0A9X3RTD5_9CORY</name>
<evidence type="ECO:0000313" key="1">
    <source>
        <dbReference type="EMBL" id="MCZ9306982.1"/>
    </source>
</evidence>
<evidence type="ECO:0008006" key="3">
    <source>
        <dbReference type="Google" id="ProtNLM"/>
    </source>
</evidence>
<gene>
    <name evidence="1" type="ORF">L8V01_05745</name>
</gene>
<dbReference type="EMBL" id="JAKMUU010000002">
    <property type="protein sequence ID" value="MCZ9306982.1"/>
    <property type="molecule type" value="Genomic_DNA"/>
</dbReference>
<evidence type="ECO:0000313" key="2">
    <source>
        <dbReference type="Proteomes" id="UP001146430"/>
    </source>
</evidence>
<reference evidence="1" key="1">
    <citation type="submission" date="2022-02" db="EMBL/GenBank/DDBJ databases">
        <title>Corynebacterium sp. from urogenital microbiome.</title>
        <authorList>
            <person name="Cappelli E.A."/>
            <person name="Ribeiro T.G."/>
            <person name="Peixe L."/>
        </authorList>
    </citation>
    <scope>NUCLEOTIDE SEQUENCE</scope>
    <source>
        <strain evidence="1">C8Ua_181</strain>
    </source>
</reference>
<organism evidence="1 2">
    <name type="scientific">Corynebacterium curieae</name>
    <dbReference type="NCBI Taxonomy" id="2913500"/>
    <lineage>
        <taxon>Bacteria</taxon>
        <taxon>Bacillati</taxon>
        <taxon>Actinomycetota</taxon>
        <taxon>Actinomycetes</taxon>
        <taxon>Mycobacteriales</taxon>
        <taxon>Corynebacteriaceae</taxon>
        <taxon>Corynebacterium</taxon>
    </lineage>
</organism>
<comment type="caution">
    <text evidence="1">The sequence shown here is derived from an EMBL/GenBank/DDBJ whole genome shotgun (WGS) entry which is preliminary data.</text>
</comment>
<dbReference type="Proteomes" id="UP001146430">
    <property type="component" value="Unassembled WGS sequence"/>
</dbReference>
<accession>A0A9X3RTD5</accession>
<dbReference type="RefSeq" id="WP_269946180.1">
    <property type="nucleotide sequence ID" value="NZ_JAKMUU010000002.1"/>
</dbReference>